<dbReference type="Pfam" id="PF01161">
    <property type="entry name" value="PBP"/>
    <property type="match status" value="1"/>
</dbReference>
<dbReference type="RefSeq" id="WP_228615081.1">
    <property type="nucleotide sequence ID" value="NZ_QEFP02000003.1"/>
</dbReference>
<dbReference type="Gene3D" id="3.90.280.10">
    <property type="entry name" value="PEBP-like"/>
    <property type="match status" value="1"/>
</dbReference>
<accession>A0A2T9WST3</accession>
<proteinExistence type="predicted"/>
<comment type="caution">
    <text evidence="3">The sequence shown here is derived from an EMBL/GenBank/DDBJ whole genome shotgun (WGS) entry which is preliminary data.</text>
</comment>
<dbReference type="Proteomes" id="UP000245908">
    <property type="component" value="Unassembled WGS sequence"/>
</dbReference>
<dbReference type="AlphaFoldDB" id="A0A2T9WST3"/>
<dbReference type="CDD" id="cd00865">
    <property type="entry name" value="PEBP_bact_arch"/>
    <property type="match status" value="1"/>
</dbReference>
<dbReference type="PANTHER" id="PTHR30289">
    <property type="entry name" value="UNCHARACTERIZED PROTEIN YBCL-RELATED"/>
    <property type="match status" value="1"/>
</dbReference>
<evidence type="ECO:0000313" key="4">
    <source>
        <dbReference type="Proteomes" id="UP000245908"/>
    </source>
</evidence>
<evidence type="ECO:0000313" key="1">
    <source>
        <dbReference type="EMBL" id="MCC5446863.1"/>
    </source>
</evidence>
<dbReference type="InterPro" id="IPR036610">
    <property type="entry name" value="PEBP-like_sf"/>
</dbReference>
<evidence type="ECO:0000313" key="2">
    <source>
        <dbReference type="EMBL" id="PVU68859.1"/>
    </source>
</evidence>
<dbReference type="InterPro" id="IPR005247">
    <property type="entry name" value="YbhB_YbcL/LppC-like"/>
</dbReference>
<protein>
    <submittedName>
        <fullName evidence="3">YbhB/YbcL family Raf kinase inhibitor-like protein</fullName>
    </submittedName>
</protein>
<dbReference type="EMBL" id="QEFP02000003">
    <property type="protein sequence ID" value="MCC5446863.1"/>
    <property type="molecule type" value="Genomic_DNA"/>
</dbReference>
<dbReference type="GO" id="GO:0004860">
    <property type="term" value="F:protein kinase inhibitor activity"/>
    <property type="evidence" value="ECO:0007669"/>
    <property type="project" value="UniProtKB-KW"/>
</dbReference>
<sequence>MEILDIKIPDNAIKVNIYSSSFRDLEKIPEDYTCEGKNISFPILIEEIPNNTKSMLLFVEDPDAPGGIFRHWIAYINKPIKSIPPGIKKERIVKIDDVQIIQGKNDFGKIGYDGPCPPKGHGKHRYYTIILFLNKELYIDGWFFDDFIRYVKEENIVGYGYFIGTYER</sequence>
<dbReference type="NCBIfam" id="TIGR00481">
    <property type="entry name" value="YbhB/YbcL family Raf kinase inhibitor-like protein"/>
    <property type="match status" value="1"/>
</dbReference>
<dbReference type="SUPFAM" id="SSF49777">
    <property type="entry name" value="PEBP-like"/>
    <property type="match status" value="1"/>
</dbReference>
<name>A0A2T9WST3_NANST</name>
<keyword evidence="3" id="KW-0649">Protein kinase inhibitor</keyword>
<reference evidence="1" key="3">
    <citation type="submission" date="2021-11" db="EMBL/GenBank/DDBJ databases">
        <authorList>
            <person name="Munson-Mcgee J."/>
            <person name="Field E."/>
            <person name="Bateson M."/>
            <person name="Rooney C."/>
            <person name="Stepanauskas R."/>
            <person name="Young M."/>
        </authorList>
    </citation>
    <scope>NUCLEOTIDE SEQUENCE</scope>
    <source>
        <strain evidence="1">SCGC AB-777_F03</strain>
    </source>
</reference>
<gene>
    <name evidence="1" type="ORF">DDW03_000380</name>
    <name evidence="2" type="ORF">DDW03_00780</name>
    <name evidence="3" type="ORF">DDW05_02160</name>
</gene>
<reference evidence="3 4" key="1">
    <citation type="journal article" date="2015" name="Appl. Environ. Microbiol.">
        <title>Nanoarchaeota, Their Sulfolobales Host, and Nanoarchaeota Virus Distribution across Yellowstone National Park Hot Springs.</title>
        <authorList>
            <person name="Munson-McGee J.H."/>
            <person name="Field E.K."/>
            <person name="Bateson M."/>
            <person name="Rooney C."/>
            <person name="Stepanauskas R."/>
            <person name="Young M.J."/>
        </authorList>
    </citation>
    <scope>NUCLEOTIDE SEQUENCE [LARGE SCALE GENOMIC DNA]</scope>
    <source>
        <strain evidence="1">SCGC AB-777_F03</strain>
        <strain evidence="3">SCGC AB-777_O03</strain>
    </source>
</reference>
<dbReference type="InterPro" id="IPR008914">
    <property type="entry name" value="PEBP"/>
</dbReference>
<reference evidence="3" key="2">
    <citation type="submission" date="2017-05" db="EMBL/GenBank/DDBJ databases">
        <authorList>
            <person name="Munson-Mcgee J.H."/>
        </authorList>
    </citation>
    <scope>NUCLEOTIDE SEQUENCE</scope>
    <source>
        <strain evidence="1">SCGC AB-777_F03</strain>
        <strain evidence="3">SCGC AB-777_O03</strain>
    </source>
</reference>
<dbReference type="EMBL" id="QEFH01000015">
    <property type="protein sequence ID" value="PVU70888.1"/>
    <property type="molecule type" value="Genomic_DNA"/>
</dbReference>
<dbReference type="PANTHER" id="PTHR30289:SF1">
    <property type="entry name" value="PEBP (PHOSPHATIDYLETHANOLAMINE-BINDING PROTEIN) FAMILY PROTEIN"/>
    <property type="match status" value="1"/>
</dbReference>
<evidence type="ECO:0000313" key="3">
    <source>
        <dbReference type="EMBL" id="PVU70888.1"/>
    </source>
</evidence>
<dbReference type="EMBL" id="QEFP01000002">
    <property type="protein sequence ID" value="PVU68859.1"/>
    <property type="molecule type" value="Genomic_DNA"/>
</dbReference>
<dbReference type="Proteomes" id="UP000245509">
    <property type="component" value="Unassembled WGS sequence"/>
</dbReference>
<organism evidence="3 4">
    <name type="scientific">Nanobsidianus stetteri</name>
    <dbReference type="NCBI Taxonomy" id="1294122"/>
    <lineage>
        <taxon>Archaea</taxon>
        <taxon>Nanobdellota</taxon>
        <taxon>Candidatus Nanoarchaeia</taxon>
        <taxon>Nanoarchaeales</taxon>
        <taxon>Nanopusillaceae</taxon>
        <taxon>Candidatus Nanobsidianus</taxon>
    </lineage>
</organism>